<evidence type="ECO:0000313" key="17">
    <source>
        <dbReference type="EMBL" id="MBB3103470.1"/>
    </source>
</evidence>
<comment type="similarity">
    <text evidence="2 14 15">Belongs to the TonB-dependent receptor family.</text>
</comment>
<dbReference type="InterPro" id="IPR036942">
    <property type="entry name" value="Beta-barrel_TonB_sf"/>
</dbReference>
<protein>
    <submittedName>
        <fullName evidence="17">Outer membrane receptor for ferric coprogen and ferric-rhodotorulic acid</fullName>
    </submittedName>
</protein>
<evidence type="ECO:0000256" key="10">
    <source>
        <dbReference type="ARBA" id="ARBA00023077"/>
    </source>
</evidence>
<comment type="caution">
    <text evidence="17">The sequence shown here is derived from an EMBL/GenBank/DDBJ whole genome shotgun (WGS) entry which is preliminary data.</text>
</comment>
<dbReference type="InterPro" id="IPR011662">
    <property type="entry name" value="Secretin/TonB_short_N"/>
</dbReference>
<dbReference type="SUPFAM" id="SSF56935">
    <property type="entry name" value="Porins"/>
    <property type="match status" value="1"/>
</dbReference>
<keyword evidence="3 14" id="KW-0813">Transport</keyword>
<dbReference type="SMART" id="SM00965">
    <property type="entry name" value="STN"/>
    <property type="match status" value="1"/>
</dbReference>
<dbReference type="PROSITE" id="PS52016">
    <property type="entry name" value="TONB_DEPENDENT_REC_3"/>
    <property type="match status" value="1"/>
</dbReference>
<name>A0A839T418_AZOMA</name>
<gene>
    <name evidence="17" type="ORF">FHR87_001866</name>
</gene>
<evidence type="ECO:0000256" key="8">
    <source>
        <dbReference type="ARBA" id="ARBA00023004"/>
    </source>
</evidence>
<dbReference type="Gene3D" id="2.40.170.20">
    <property type="entry name" value="TonB-dependent receptor, beta-barrel domain"/>
    <property type="match status" value="1"/>
</dbReference>
<organism evidence="17 18">
    <name type="scientific">Azomonas macrocytogenes</name>
    <name type="common">Azotobacter macrocytogenes</name>
    <dbReference type="NCBI Taxonomy" id="69962"/>
    <lineage>
        <taxon>Bacteria</taxon>
        <taxon>Pseudomonadati</taxon>
        <taxon>Pseudomonadota</taxon>
        <taxon>Gammaproteobacteria</taxon>
        <taxon>Pseudomonadales</taxon>
        <taxon>Pseudomonadaceae</taxon>
        <taxon>Azomonas</taxon>
    </lineage>
</organism>
<dbReference type="InterPro" id="IPR012910">
    <property type="entry name" value="Plug_dom"/>
</dbReference>
<evidence type="ECO:0000256" key="15">
    <source>
        <dbReference type="RuleBase" id="RU003357"/>
    </source>
</evidence>
<dbReference type="Gene3D" id="2.170.130.10">
    <property type="entry name" value="TonB-dependent receptor, plug domain"/>
    <property type="match status" value="1"/>
</dbReference>
<evidence type="ECO:0000256" key="7">
    <source>
        <dbReference type="ARBA" id="ARBA00022729"/>
    </source>
</evidence>
<evidence type="ECO:0000256" key="4">
    <source>
        <dbReference type="ARBA" id="ARBA00022452"/>
    </source>
</evidence>
<dbReference type="InterPro" id="IPR037066">
    <property type="entry name" value="Plug_dom_sf"/>
</dbReference>
<dbReference type="CDD" id="cd01347">
    <property type="entry name" value="ligand_gated_channel"/>
    <property type="match status" value="1"/>
</dbReference>
<comment type="subcellular location">
    <subcellularLocation>
        <location evidence="1 14">Cell outer membrane</location>
        <topology evidence="1 14">Multi-pass membrane protein</topology>
    </subcellularLocation>
</comment>
<reference evidence="17 18" key="1">
    <citation type="submission" date="2020-08" db="EMBL/GenBank/DDBJ databases">
        <title>Genomic Encyclopedia of Type Strains, Phase III (KMG-III): the genomes of soil and plant-associated and newly described type strains.</title>
        <authorList>
            <person name="Whitman W."/>
        </authorList>
    </citation>
    <scope>NUCLEOTIDE SEQUENCE [LARGE SCALE GENOMIC DNA]</scope>
    <source>
        <strain evidence="17 18">CECT 4462</strain>
    </source>
</reference>
<evidence type="ECO:0000256" key="6">
    <source>
        <dbReference type="ARBA" id="ARBA00022692"/>
    </source>
</evidence>
<keyword evidence="5" id="KW-0410">Iron transport</keyword>
<evidence type="ECO:0000256" key="14">
    <source>
        <dbReference type="PROSITE-ProRule" id="PRU01360"/>
    </source>
</evidence>
<keyword evidence="8" id="KW-0408">Iron</keyword>
<evidence type="ECO:0000313" key="18">
    <source>
        <dbReference type="Proteomes" id="UP000549250"/>
    </source>
</evidence>
<evidence type="ECO:0000256" key="2">
    <source>
        <dbReference type="ARBA" id="ARBA00009810"/>
    </source>
</evidence>
<dbReference type="AlphaFoldDB" id="A0A839T418"/>
<keyword evidence="7" id="KW-0732">Signal</keyword>
<dbReference type="PANTHER" id="PTHR32552:SF74">
    <property type="entry name" value="HYDROXAMATE SIDEROPHORE RECEPTOR FHUE"/>
    <property type="match status" value="1"/>
</dbReference>
<evidence type="ECO:0000256" key="13">
    <source>
        <dbReference type="ARBA" id="ARBA00023237"/>
    </source>
</evidence>
<keyword evidence="11 14" id="KW-0472">Membrane</keyword>
<keyword evidence="6 14" id="KW-0812">Transmembrane</keyword>
<evidence type="ECO:0000256" key="9">
    <source>
        <dbReference type="ARBA" id="ARBA00023065"/>
    </source>
</evidence>
<accession>A0A839T418</accession>
<dbReference type="Gene3D" id="3.55.50.30">
    <property type="match status" value="1"/>
</dbReference>
<keyword evidence="12 17" id="KW-0675">Receptor</keyword>
<dbReference type="InterPro" id="IPR000531">
    <property type="entry name" value="Beta-barrel_TonB"/>
</dbReference>
<dbReference type="Proteomes" id="UP000549250">
    <property type="component" value="Unassembled WGS sequence"/>
</dbReference>
<dbReference type="FunFam" id="2.170.130.10:FF:000010">
    <property type="entry name" value="Ferripyoverdine receptor"/>
    <property type="match status" value="1"/>
</dbReference>
<dbReference type="Pfam" id="PF00593">
    <property type="entry name" value="TonB_dep_Rec_b-barrel"/>
    <property type="match status" value="1"/>
</dbReference>
<dbReference type="PANTHER" id="PTHR32552">
    <property type="entry name" value="FERRICHROME IRON RECEPTOR-RELATED"/>
    <property type="match status" value="1"/>
</dbReference>
<sequence length="665" mass="73497">MSSEGAKNNYFHLCMANSAAPHMTPIIRDFCIMHDSSITWRQPGLPSLLALAIALSSAGLPVPVQAQSAGSGQLENRVYDFDIAAQPLDDALAAFSRTTRIQVLVSGELTRDVASPGLQGSYGRSAALSRLLAGSGLVSRFIDDNTVTLEKPVELNSTINLDAMTVVDNQLGTITENTKSYTPGTIATATRLVLTPRETPQTVTVVTRQHMDDFNLTNIDKVMDHTPGISRSTLDSERSDYYARGFAITNFQYDGIPIQRNSAYSSGNTLSDMIVYDRVEVIKGASGLTTGAGTPGATLNLVRKKPTAYLSGHVTAEAGTWDNYRTELDIGNALNESGTIRGRIAGSFQDKQSFQDHYKRINKAYYGIMEFDLSPQDLLTMGFDYNKSIPTGSSWGGVPIFDSEGNRVHVSRSFNPGASWSTWEQYSQSFFTQWDRHYDNGWISRAYYTFQVNGYDAELGSAWSVPDVADGGSSGLSAGQYRGKTKSHAGEIYASGPFELFGREHELVLGVSYYRNHWKGKSWWDYTTSGTTAIPNYNQWKGEIQKPDWGSVSARQDELTQQRAAYATFRFKPTDDLSLILGTRVTNYHLTRDNNARETGEMTPFAGVVYDLNDNYSLYASYTEIFMPTPNKDRSGKVLEPDKGDSYEAGIKGEWFNGRLKSRNL</sequence>
<keyword evidence="13 14" id="KW-0998">Cell outer membrane</keyword>
<dbReference type="GO" id="GO:0015344">
    <property type="term" value="F:siderophore uptake transmembrane transporter activity"/>
    <property type="evidence" value="ECO:0007669"/>
    <property type="project" value="TreeGrafter"/>
</dbReference>
<keyword evidence="10 15" id="KW-0798">TonB box</keyword>
<evidence type="ECO:0000256" key="12">
    <source>
        <dbReference type="ARBA" id="ARBA00023170"/>
    </source>
</evidence>
<dbReference type="EMBL" id="JACHXI010000007">
    <property type="protein sequence ID" value="MBB3103470.1"/>
    <property type="molecule type" value="Genomic_DNA"/>
</dbReference>
<feature type="domain" description="Secretin/TonB short N-terminal" evidence="16">
    <location>
        <begin position="101"/>
        <end position="152"/>
    </location>
</feature>
<keyword evidence="18" id="KW-1185">Reference proteome</keyword>
<keyword evidence="9" id="KW-0406">Ion transport</keyword>
<keyword evidence="4 14" id="KW-1134">Transmembrane beta strand</keyword>
<evidence type="ECO:0000256" key="11">
    <source>
        <dbReference type="ARBA" id="ARBA00023136"/>
    </source>
</evidence>
<evidence type="ECO:0000256" key="1">
    <source>
        <dbReference type="ARBA" id="ARBA00004571"/>
    </source>
</evidence>
<proteinExistence type="inferred from homology"/>
<evidence type="ECO:0000259" key="16">
    <source>
        <dbReference type="SMART" id="SM00965"/>
    </source>
</evidence>
<evidence type="ECO:0000256" key="5">
    <source>
        <dbReference type="ARBA" id="ARBA00022496"/>
    </source>
</evidence>
<dbReference type="Pfam" id="PF07715">
    <property type="entry name" value="Plug"/>
    <property type="match status" value="1"/>
</dbReference>
<dbReference type="InterPro" id="IPR039426">
    <property type="entry name" value="TonB-dep_rcpt-like"/>
</dbReference>
<evidence type="ECO:0000256" key="3">
    <source>
        <dbReference type="ARBA" id="ARBA00022448"/>
    </source>
</evidence>
<dbReference type="GO" id="GO:0009279">
    <property type="term" value="C:cell outer membrane"/>
    <property type="evidence" value="ECO:0007669"/>
    <property type="project" value="UniProtKB-SubCell"/>
</dbReference>